<keyword evidence="3 5" id="KW-0346">Stress response</keyword>
<dbReference type="SUPFAM" id="SSF55781">
    <property type="entry name" value="GAF domain-like"/>
    <property type="match status" value="1"/>
</dbReference>
<evidence type="ECO:0000313" key="8">
    <source>
        <dbReference type="EMBL" id="HEB97501.1"/>
    </source>
</evidence>
<evidence type="ECO:0000256" key="3">
    <source>
        <dbReference type="ARBA" id="ARBA00023016"/>
    </source>
</evidence>
<proteinExistence type="inferred from homology"/>
<dbReference type="Gene3D" id="1.10.10.10">
    <property type="entry name" value="Winged helix-like DNA-binding domain superfamily/Winged helix DNA-binding domain"/>
    <property type="match status" value="1"/>
</dbReference>
<evidence type="ECO:0000259" key="7">
    <source>
        <dbReference type="Pfam" id="PF03444"/>
    </source>
</evidence>
<evidence type="ECO:0000256" key="1">
    <source>
        <dbReference type="ARBA" id="ARBA00022491"/>
    </source>
</evidence>
<protein>
    <recommendedName>
        <fullName evidence="5">Heat-inducible transcription repressor HrcA</fullName>
    </recommendedName>
</protein>
<keyword evidence="1 5" id="KW-0678">Repressor</keyword>
<dbReference type="InterPro" id="IPR021153">
    <property type="entry name" value="HrcA_C"/>
</dbReference>
<feature type="domain" description="Winged helix-turn-helix transcription repressor HrcA DNA-binding" evidence="7">
    <location>
        <begin position="20"/>
        <end position="88"/>
    </location>
</feature>
<evidence type="ECO:0000256" key="2">
    <source>
        <dbReference type="ARBA" id="ARBA00023015"/>
    </source>
</evidence>
<dbReference type="InterPro" id="IPR036388">
    <property type="entry name" value="WH-like_DNA-bd_sf"/>
</dbReference>
<comment type="function">
    <text evidence="5">Negative regulator of class I heat shock genes (grpE-dnaK-dnaJ and groELS operons). Prevents heat-shock induction of these operons.</text>
</comment>
<dbReference type="Pfam" id="PF03444">
    <property type="entry name" value="WHD_HrcA"/>
    <property type="match status" value="1"/>
</dbReference>
<dbReference type="InterPro" id="IPR036390">
    <property type="entry name" value="WH_DNA-bd_sf"/>
</dbReference>
<dbReference type="InterPro" id="IPR023120">
    <property type="entry name" value="WHTH_transcript_rep_HrcA_IDD"/>
</dbReference>
<dbReference type="GO" id="GO:0003677">
    <property type="term" value="F:DNA binding"/>
    <property type="evidence" value="ECO:0007669"/>
    <property type="project" value="InterPro"/>
</dbReference>
<dbReference type="Pfam" id="PF01628">
    <property type="entry name" value="HrcA"/>
    <property type="match status" value="1"/>
</dbReference>
<dbReference type="InterPro" id="IPR002571">
    <property type="entry name" value="HrcA"/>
</dbReference>
<dbReference type="InterPro" id="IPR029016">
    <property type="entry name" value="GAF-like_dom_sf"/>
</dbReference>
<evidence type="ECO:0000256" key="4">
    <source>
        <dbReference type="ARBA" id="ARBA00023163"/>
    </source>
</evidence>
<gene>
    <name evidence="5 8" type="primary">hrcA</name>
    <name evidence="8" type="ORF">ENI96_13850</name>
</gene>
<dbReference type="PANTHER" id="PTHR34824">
    <property type="entry name" value="HEAT-INDUCIBLE TRANSCRIPTION REPRESSOR HRCA"/>
    <property type="match status" value="1"/>
</dbReference>
<evidence type="ECO:0000259" key="6">
    <source>
        <dbReference type="Pfam" id="PF01628"/>
    </source>
</evidence>
<accession>A0A831RQ90</accession>
<keyword evidence="2 5" id="KW-0805">Transcription regulation</keyword>
<keyword evidence="4 5" id="KW-0804">Transcription</keyword>
<comment type="similarity">
    <text evidence="5">Belongs to the HrcA family.</text>
</comment>
<dbReference type="Proteomes" id="UP000886251">
    <property type="component" value="Unassembled WGS sequence"/>
</dbReference>
<reference evidence="8" key="1">
    <citation type="journal article" date="2020" name="mSystems">
        <title>Genome- and Community-Level Interaction Insights into Carbon Utilization and Element Cycling Functions of Hydrothermarchaeota in Hydrothermal Sediment.</title>
        <authorList>
            <person name="Zhou Z."/>
            <person name="Liu Y."/>
            <person name="Xu W."/>
            <person name="Pan J."/>
            <person name="Luo Z.H."/>
            <person name="Li M."/>
        </authorList>
    </citation>
    <scope>NUCLEOTIDE SEQUENCE [LARGE SCALE GENOMIC DNA]</scope>
    <source>
        <strain evidence="8">HyVt-443</strain>
    </source>
</reference>
<dbReference type="GO" id="GO:0045892">
    <property type="term" value="P:negative regulation of DNA-templated transcription"/>
    <property type="evidence" value="ECO:0007669"/>
    <property type="project" value="UniProtKB-UniRule"/>
</dbReference>
<dbReference type="Gene3D" id="3.30.450.40">
    <property type="match status" value="1"/>
</dbReference>
<dbReference type="AlphaFoldDB" id="A0A831RQ90"/>
<dbReference type="SUPFAM" id="SSF46785">
    <property type="entry name" value="Winged helix' DNA-binding domain"/>
    <property type="match status" value="1"/>
</dbReference>
<dbReference type="PANTHER" id="PTHR34824:SF1">
    <property type="entry name" value="HEAT-INDUCIBLE TRANSCRIPTION REPRESSOR HRCA"/>
    <property type="match status" value="1"/>
</dbReference>
<comment type="caution">
    <text evidence="8">The sequence shown here is derived from an EMBL/GenBank/DDBJ whole genome shotgun (WGS) entry which is preliminary data.</text>
</comment>
<organism evidence="8">
    <name type="scientific">Sedimenticola thiotaurini</name>
    <dbReference type="NCBI Taxonomy" id="1543721"/>
    <lineage>
        <taxon>Bacteria</taxon>
        <taxon>Pseudomonadati</taxon>
        <taxon>Pseudomonadota</taxon>
        <taxon>Gammaproteobacteria</taxon>
        <taxon>Chromatiales</taxon>
        <taxon>Sedimenticolaceae</taxon>
        <taxon>Sedimenticola</taxon>
    </lineage>
</organism>
<dbReference type="EMBL" id="DRKP01000174">
    <property type="protein sequence ID" value="HEB97501.1"/>
    <property type="molecule type" value="Genomic_DNA"/>
</dbReference>
<name>A0A831RQ90_9GAMM</name>
<dbReference type="HAMAP" id="MF_00081">
    <property type="entry name" value="HrcA"/>
    <property type="match status" value="1"/>
</dbReference>
<dbReference type="NCBIfam" id="TIGR00331">
    <property type="entry name" value="hrcA"/>
    <property type="match status" value="1"/>
</dbReference>
<evidence type="ECO:0000256" key="5">
    <source>
        <dbReference type="HAMAP-Rule" id="MF_00081"/>
    </source>
</evidence>
<feature type="domain" description="Heat-inducible transcription repressor HrcA C-terminal" evidence="6">
    <location>
        <begin position="119"/>
        <end position="339"/>
    </location>
</feature>
<dbReference type="InterPro" id="IPR005104">
    <property type="entry name" value="WHTH_HrcA_DNA-bd"/>
</dbReference>
<sequence length="356" mass="39556">MARWQVTEKSRTVDTELPERAQHFLKILIERYIRDGEPVGSRTLARDSGRDLSPATIRNVMADLEEMGLVTSPHTSAGRVPTVSGYRMFVDSLLTLKPLASDEITQLQAGLSGEPDAKAVLESASQVLAGLTHMAGVVKMPRPEKVIFRQIEFLPLSGKRVLAILVTREGDVHNRIIETRKAFSASELEEAANLLNQHYGGEGLEQMRVRLLQEMEDTRNRMNRIMVRAVEMAGQVLEATDEGDDLVLTGQTNLMDFNELADMNRLRSLFESFTRKHELVHLLEESLRADGVQIFIGEESGYQPLDHCSLVTAPYTVDDRVAGVLGVIGPTRMAYDRVIPIVDITAKLLGAALKAR</sequence>
<dbReference type="PIRSF" id="PIRSF005485">
    <property type="entry name" value="HrcA"/>
    <property type="match status" value="1"/>
</dbReference>
<dbReference type="Gene3D" id="3.30.390.60">
    <property type="entry name" value="Heat-inducible transcription repressor hrca homolog, domain 3"/>
    <property type="match status" value="1"/>
</dbReference>